<name>A0A563VTQ9_9CYAN</name>
<keyword evidence="2" id="KW-1185">Reference proteome</keyword>
<evidence type="ECO:0000313" key="2">
    <source>
        <dbReference type="Proteomes" id="UP000320055"/>
    </source>
</evidence>
<evidence type="ECO:0000313" key="1">
    <source>
        <dbReference type="EMBL" id="VEP14788.1"/>
    </source>
</evidence>
<dbReference type="Proteomes" id="UP000320055">
    <property type="component" value="Unassembled WGS sequence"/>
</dbReference>
<gene>
    <name evidence="1" type="ORF">H1P_2890004</name>
</gene>
<protein>
    <submittedName>
        <fullName evidence="1">Uncharacterized protein</fullName>
    </submittedName>
</protein>
<dbReference type="EMBL" id="CAACVJ010000211">
    <property type="protein sequence ID" value="VEP14788.1"/>
    <property type="molecule type" value="Genomic_DNA"/>
</dbReference>
<dbReference type="AlphaFoldDB" id="A0A563VTQ9"/>
<reference evidence="1 2" key="1">
    <citation type="submission" date="2019-01" db="EMBL/GenBank/DDBJ databases">
        <authorList>
            <person name="Brito A."/>
        </authorList>
    </citation>
    <scope>NUCLEOTIDE SEQUENCE [LARGE SCALE GENOMIC DNA]</scope>
    <source>
        <strain evidence="1">1</strain>
    </source>
</reference>
<sequence length="51" mass="6328">MSYCDVMKNKYLSPKLHISIFPDRSFYQNRHFILEISRILFKLLFFTSYFK</sequence>
<organism evidence="1 2">
    <name type="scientific">Hyella patelloides LEGE 07179</name>
    <dbReference type="NCBI Taxonomy" id="945734"/>
    <lineage>
        <taxon>Bacteria</taxon>
        <taxon>Bacillati</taxon>
        <taxon>Cyanobacteriota</taxon>
        <taxon>Cyanophyceae</taxon>
        <taxon>Pleurocapsales</taxon>
        <taxon>Hyellaceae</taxon>
        <taxon>Hyella</taxon>
    </lineage>
</organism>
<proteinExistence type="predicted"/>
<accession>A0A563VTQ9</accession>